<protein>
    <submittedName>
        <fullName evidence="1">Uncharacterized protein</fullName>
    </submittedName>
</protein>
<name>A0A195BZB6_9HYME</name>
<evidence type="ECO:0000313" key="1">
    <source>
        <dbReference type="EMBL" id="KYM93271.1"/>
    </source>
</evidence>
<gene>
    <name evidence="1" type="ORF">ALC53_00207</name>
</gene>
<sequence length="220" mass="26079">YCNNYLVESKHVWFRKFKIKRRKLQLLIELSDNNVERFFVWREIDAAFENRILTDAIINTDSNGYRTTMIFRMAINVLPIQLANDRKAKETKYMINKSEFFLKKDTVSESNYANAVNVWQYSDLYLKTDVLLLVDIFENFHDKCIESYDLGGLSQCSSKYARANNKYMNKKVPGLMKDENNNTILTKFVELRAKMYAMRVSLNDEIEMTRQQSCIRSKLH</sequence>
<reference evidence="1 2" key="1">
    <citation type="submission" date="2015-09" db="EMBL/GenBank/DDBJ databases">
        <title>Atta colombica WGS genome.</title>
        <authorList>
            <person name="Nygaard S."/>
            <person name="Hu H."/>
            <person name="Boomsma J."/>
            <person name="Zhang G."/>
        </authorList>
    </citation>
    <scope>NUCLEOTIDE SEQUENCE [LARGE SCALE GENOMIC DNA]</scope>
    <source>
        <strain evidence="1">Treedump-2</strain>
        <tissue evidence="1">Whole body</tissue>
    </source>
</reference>
<keyword evidence="2" id="KW-1185">Reference proteome</keyword>
<organism evidence="1 2">
    <name type="scientific">Atta colombica</name>
    <dbReference type="NCBI Taxonomy" id="520822"/>
    <lineage>
        <taxon>Eukaryota</taxon>
        <taxon>Metazoa</taxon>
        <taxon>Ecdysozoa</taxon>
        <taxon>Arthropoda</taxon>
        <taxon>Hexapoda</taxon>
        <taxon>Insecta</taxon>
        <taxon>Pterygota</taxon>
        <taxon>Neoptera</taxon>
        <taxon>Endopterygota</taxon>
        <taxon>Hymenoptera</taxon>
        <taxon>Apocrita</taxon>
        <taxon>Aculeata</taxon>
        <taxon>Formicoidea</taxon>
        <taxon>Formicidae</taxon>
        <taxon>Myrmicinae</taxon>
        <taxon>Atta</taxon>
    </lineage>
</organism>
<accession>A0A195BZB6</accession>
<dbReference type="Proteomes" id="UP000078540">
    <property type="component" value="Unassembled WGS sequence"/>
</dbReference>
<dbReference type="AlphaFoldDB" id="A0A195BZB6"/>
<proteinExistence type="predicted"/>
<dbReference type="STRING" id="520822.A0A195BZB6"/>
<feature type="non-terminal residue" evidence="1">
    <location>
        <position position="1"/>
    </location>
</feature>
<evidence type="ECO:0000313" key="2">
    <source>
        <dbReference type="Proteomes" id="UP000078540"/>
    </source>
</evidence>
<dbReference type="EMBL" id="KQ976394">
    <property type="protein sequence ID" value="KYM93271.1"/>
    <property type="molecule type" value="Genomic_DNA"/>
</dbReference>